<dbReference type="EMBL" id="WIWP01000024">
    <property type="protein sequence ID" value="MQT26997.1"/>
    <property type="molecule type" value="Genomic_DNA"/>
</dbReference>
<dbReference type="Proteomes" id="UP000713985">
    <property type="component" value="Unassembled WGS sequence"/>
</dbReference>
<evidence type="ECO:0000313" key="3">
    <source>
        <dbReference type="EMBL" id="MQU17217.1"/>
    </source>
</evidence>
<reference evidence="5 6" key="1">
    <citation type="submission" date="2019-10" db="EMBL/GenBank/DDBJ databases">
        <title>Evaluation of single-gene subtyping targets for Pseudomonas.</title>
        <authorList>
            <person name="Reichler S.J."/>
            <person name="Orsi R.H."/>
            <person name="Wiedmann M."/>
            <person name="Martin N.H."/>
            <person name="Murphy S.I."/>
        </authorList>
    </citation>
    <scope>NUCLEOTIDE SEQUENCE</scope>
    <source>
        <strain evidence="1 7">FSL R10-0802</strain>
        <strain evidence="3 6">FSL R10-1594</strain>
        <strain evidence="4 5">FSL R10-1984</strain>
        <strain evidence="2">FSL R10-2339</strain>
    </source>
</reference>
<organism evidence="2">
    <name type="scientific">Pseudomonas helleri</name>
    <dbReference type="NCBI Taxonomy" id="1608996"/>
    <lineage>
        <taxon>Bacteria</taxon>
        <taxon>Pseudomonadati</taxon>
        <taxon>Pseudomonadota</taxon>
        <taxon>Gammaproteobacteria</taxon>
        <taxon>Pseudomonadales</taxon>
        <taxon>Pseudomonadaceae</taxon>
        <taxon>Pseudomonas</taxon>
    </lineage>
</organism>
<name>A0A6A7YYK1_9PSED</name>
<dbReference type="EMBL" id="WIVW01000022">
    <property type="protein sequence ID" value="MQU27939.1"/>
    <property type="molecule type" value="Genomic_DNA"/>
</dbReference>
<dbReference type="RefSeq" id="WP_153380288.1">
    <property type="nucleotide sequence ID" value="NZ_JBITTT010000003.1"/>
</dbReference>
<evidence type="ECO:0000313" key="2">
    <source>
        <dbReference type="EMBL" id="MQT81928.1"/>
    </source>
</evidence>
<accession>A0A6A7YYK1</accession>
<evidence type="ECO:0000313" key="7">
    <source>
        <dbReference type="Proteomes" id="UP000713985"/>
    </source>
</evidence>
<proteinExistence type="predicted"/>
<protein>
    <submittedName>
        <fullName evidence="2">Uncharacterized protein</fullName>
    </submittedName>
</protein>
<dbReference type="EMBL" id="WIWC01000035">
    <property type="protein sequence ID" value="MQT81928.1"/>
    <property type="molecule type" value="Genomic_DNA"/>
</dbReference>
<evidence type="ECO:0000313" key="4">
    <source>
        <dbReference type="EMBL" id="MQU27939.1"/>
    </source>
</evidence>
<sequence>MKKDLVMSGKIELVAPTLEEATNGRVQKSAFDNGVHVVVPYNPDTEVGDWLVVIIDTDSTPSETWHVVRAQVQSRLGNTVIPFPAKAFEAQGVNLHYVYEKDGSLSPKTSYEVTS</sequence>
<evidence type="ECO:0000313" key="5">
    <source>
        <dbReference type="Proteomes" id="UP000437970"/>
    </source>
</evidence>
<dbReference type="EMBL" id="WIVT01000013">
    <property type="protein sequence ID" value="MQU17217.1"/>
    <property type="molecule type" value="Genomic_DNA"/>
</dbReference>
<dbReference type="Proteomes" id="UP000437970">
    <property type="component" value="Unassembled WGS sequence"/>
</dbReference>
<comment type="caution">
    <text evidence="2">The sequence shown here is derived from an EMBL/GenBank/DDBJ whole genome shotgun (WGS) entry which is preliminary data.</text>
</comment>
<dbReference type="Proteomes" id="UP000443000">
    <property type="component" value="Unassembled WGS sequence"/>
</dbReference>
<evidence type="ECO:0000313" key="1">
    <source>
        <dbReference type="EMBL" id="MQT26997.1"/>
    </source>
</evidence>
<dbReference type="AlphaFoldDB" id="A0A6A7YYK1"/>
<keyword evidence="7" id="KW-1185">Reference proteome</keyword>
<evidence type="ECO:0000313" key="6">
    <source>
        <dbReference type="Proteomes" id="UP000443000"/>
    </source>
</evidence>
<gene>
    <name evidence="3" type="ORF">GHN41_12305</name>
    <name evidence="2" type="ORF">GHN86_17940</name>
    <name evidence="1" type="ORF">GHN94_14330</name>
    <name evidence="4" type="ORF">GHO29_15785</name>
</gene>